<sequence length="103" mass="11268">MLFAVNVVLGIPGIVPIWLVYYFAANWPLAGLGLAGRNPTENDGVLPWLLLGGPVLTLFFLMWWLANLPLRRRTLLAPGTYWLLSVAATTLPTLALITLGIIL</sequence>
<evidence type="ECO:0000256" key="1">
    <source>
        <dbReference type="SAM" id="Phobius"/>
    </source>
</evidence>
<accession>A0A7G1PCJ1</accession>
<reference evidence="2 3" key="1">
    <citation type="journal article" date="2014" name="Int. J. Syst. Evol. Microbiol.">
        <title>Complete genome sequence of Corynebacterium casei LMG S-19264T (=DSM 44701T), isolated from a smear-ripened cheese.</title>
        <authorList>
            <consortium name="US DOE Joint Genome Institute (JGI-PGF)"/>
            <person name="Walter F."/>
            <person name="Albersmeier A."/>
            <person name="Kalinowski J."/>
            <person name="Ruckert C."/>
        </authorList>
    </citation>
    <scope>NUCLEOTIDE SEQUENCE [LARGE SCALE GENOMIC DNA]</scope>
    <source>
        <strain evidence="2 3">JCM 4677</strain>
    </source>
</reference>
<keyword evidence="1" id="KW-1133">Transmembrane helix</keyword>
<dbReference type="AlphaFoldDB" id="A0A7G1PCJ1"/>
<keyword evidence="3" id="KW-1185">Reference proteome</keyword>
<name>A0A7G1PCJ1_9ACTN</name>
<organism evidence="2 3">
    <name type="scientific">Streptomyces aurantiacus</name>
    <dbReference type="NCBI Taxonomy" id="47760"/>
    <lineage>
        <taxon>Bacteria</taxon>
        <taxon>Bacillati</taxon>
        <taxon>Actinomycetota</taxon>
        <taxon>Actinomycetes</taxon>
        <taxon>Kitasatosporales</taxon>
        <taxon>Streptomycetaceae</taxon>
        <taxon>Streptomyces</taxon>
        <taxon>Streptomyces aurantiacus group</taxon>
    </lineage>
</organism>
<dbReference type="Proteomes" id="UP000516444">
    <property type="component" value="Chromosome"/>
</dbReference>
<gene>
    <name evidence="2" type="ORF">GCM10017557_66330</name>
</gene>
<keyword evidence="1" id="KW-0812">Transmembrane</keyword>
<evidence type="ECO:0000313" key="3">
    <source>
        <dbReference type="Proteomes" id="UP000516444"/>
    </source>
</evidence>
<dbReference type="KEGG" id="sgm:GCM10017557_66330"/>
<feature type="transmembrane region" description="Helical" evidence="1">
    <location>
        <begin position="80"/>
        <end position="102"/>
    </location>
</feature>
<feature type="transmembrane region" description="Helical" evidence="1">
    <location>
        <begin position="45"/>
        <end position="68"/>
    </location>
</feature>
<protein>
    <recommendedName>
        <fullName evidence="4">Integral membrane protein</fullName>
    </recommendedName>
</protein>
<proteinExistence type="predicted"/>
<keyword evidence="1" id="KW-0472">Membrane</keyword>
<evidence type="ECO:0000313" key="2">
    <source>
        <dbReference type="EMBL" id="BCL31774.1"/>
    </source>
</evidence>
<feature type="transmembrane region" description="Helical" evidence="1">
    <location>
        <begin position="7"/>
        <end position="25"/>
    </location>
</feature>
<dbReference type="EMBL" id="AP023440">
    <property type="protein sequence ID" value="BCL31774.1"/>
    <property type="molecule type" value="Genomic_DNA"/>
</dbReference>
<evidence type="ECO:0008006" key="4">
    <source>
        <dbReference type="Google" id="ProtNLM"/>
    </source>
</evidence>